<dbReference type="InterPro" id="IPR036875">
    <property type="entry name" value="Znf_CCHC_sf"/>
</dbReference>
<dbReference type="Gene3D" id="2.40.70.10">
    <property type="entry name" value="Acid Proteases"/>
    <property type="match status" value="1"/>
</dbReference>
<protein>
    <submittedName>
        <fullName evidence="5">CCHC-type domain-containing protein</fullName>
    </submittedName>
</protein>
<keyword evidence="1" id="KW-0863">Zinc-finger</keyword>
<dbReference type="GO" id="GO:0008270">
    <property type="term" value="F:zinc ion binding"/>
    <property type="evidence" value="ECO:0007669"/>
    <property type="project" value="UniProtKB-KW"/>
</dbReference>
<dbReference type="InterPro" id="IPR021109">
    <property type="entry name" value="Peptidase_aspartic_dom_sf"/>
</dbReference>
<evidence type="ECO:0000259" key="3">
    <source>
        <dbReference type="PROSITE" id="PS50158"/>
    </source>
</evidence>
<feature type="domain" description="CCHC-type" evidence="3">
    <location>
        <begin position="154"/>
        <end position="169"/>
    </location>
</feature>
<dbReference type="Proteomes" id="UP000046392">
    <property type="component" value="Unplaced"/>
</dbReference>
<keyword evidence="4" id="KW-1185">Reference proteome</keyword>
<evidence type="ECO:0000313" key="4">
    <source>
        <dbReference type="Proteomes" id="UP000046392"/>
    </source>
</evidence>
<accession>A0A0N5BQI6</accession>
<dbReference type="Gene3D" id="4.10.60.10">
    <property type="entry name" value="Zinc finger, CCHC-type"/>
    <property type="match status" value="1"/>
</dbReference>
<evidence type="ECO:0000256" key="1">
    <source>
        <dbReference type="PROSITE-ProRule" id="PRU00047"/>
    </source>
</evidence>
<dbReference type="PROSITE" id="PS50158">
    <property type="entry name" value="ZF_CCHC"/>
    <property type="match status" value="1"/>
</dbReference>
<dbReference type="GO" id="GO:0019899">
    <property type="term" value="F:enzyme binding"/>
    <property type="evidence" value="ECO:0007669"/>
    <property type="project" value="UniProtKB-ARBA"/>
</dbReference>
<sequence>MQSKLYLGNIGDRDKNTFRKVVNLMMKRHDRGSKIKAQNTLLPFQIDVSSADKFVESANKFKLLLNQAGMRVSRNELESRLSMLIGKVDYDVWNYFINVQVTSTSFDDIVIRVCDYLRTRPVKRKEVSKNVGSTFNLDKKKDRDSEKERKPIVCHFCREEGHIKPQCPKLKSSQDKDDKAVGKSNMKSSRVLEDMQSEYKKLLESFEQLQKENQVLRGKCDDYVSSKVLMEEANAQPVVNVRNADRIVRDICVKTKLSTKVNAIVADAMLDCGSHISIVSESIARVLGYRNNNVSDHKFYVANGSVMDNLGEFKIKVSFEGDCDIFVKFVVLKDSQSENPLGRYRLLLGNDVLYGLKISIDFERFEISVMGRKIQSIWYKSDANFKTISRAYIRRVTTKSVSNFKDQNHNFYVGKDNVNNDHFENDHVGKNRIINDSELIEAENQSNLDYNLEETVIPDVNLSQ</sequence>
<dbReference type="GO" id="GO:0003676">
    <property type="term" value="F:nucleic acid binding"/>
    <property type="evidence" value="ECO:0007669"/>
    <property type="project" value="InterPro"/>
</dbReference>
<keyword evidence="1" id="KW-0479">Metal-binding</keyword>
<reference evidence="5" key="1">
    <citation type="submission" date="2017-02" db="UniProtKB">
        <authorList>
            <consortium name="WormBaseParasite"/>
        </authorList>
    </citation>
    <scope>IDENTIFICATION</scope>
</reference>
<feature type="coiled-coil region" evidence="2">
    <location>
        <begin position="192"/>
        <end position="219"/>
    </location>
</feature>
<evidence type="ECO:0000256" key="2">
    <source>
        <dbReference type="SAM" id="Coils"/>
    </source>
</evidence>
<name>A0A0N5BQI6_STREA</name>
<dbReference type="InterPro" id="IPR001878">
    <property type="entry name" value="Znf_CCHC"/>
</dbReference>
<organism evidence="4 5">
    <name type="scientific">Strongyloides papillosus</name>
    <name type="common">Intestinal threadworm</name>
    <dbReference type="NCBI Taxonomy" id="174720"/>
    <lineage>
        <taxon>Eukaryota</taxon>
        <taxon>Metazoa</taxon>
        <taxon>Ecdysozoa</taxon>
        <taxon>Nematoda</taxon>
        <taxon>Chromadorea</taxon>
        <taxon>Rhabditida</taxon>
        <taxon>Tylenchina</taxon>
        <taxon>Panagrolaimomorpha</taxon>
        <taxon>Strongyloidoidea</taxon>
        <taxon>Strongyloididae</taxon>
        <taxon>Strongyloides</taxon>
    </lineage>
</organism>
<evidence type="ECO:0000313" key="5">
    <source>
        <dbReference type="WBParaSite" id="SPAL_0000815000.1"/>
    </source>
</evidence>
<proteinExistence type="predicted"/>
<dbReference type="CDD" id="cd00303">
    <property type="entry name" value="retropepsin_like"/>
    <property type="match status" value="1"/>
</dbReference>
<keyword evidence="1" id="KW-0862">Zinc</keyword>
<dbReference type="STRING" id="174720.A0A0N5BQI6"/>
<dbReference type="AlphaFoldDB" id="A0A0N5BQI6"/>
<dbReference type="WBParaSite" id="SPAL_0000815000.1">
    <property type="protein sequence ID" value="SPAL_0000815000.1"/>
    <property type="gene ID" value="SPAL_0000815000"/>
</dbReference>
<keyword evidence="2" id="KW-0175">Coiled coil</keyword>
<dbReference type="SUPFAM" id="SSF57756">
    <property type="entry name" value="Retrovirus zinc finger-like domains"/>
    <property type="match status" value="1"/>
</dbReference>